<feature type="region of interest" description="Disordered" evidence="1">
    <location>
        <begin position="90"/>
        <end position="136"/>
    </location>
</feature>
<dbReference type="EMBL" id="VXIV02003375">
    <property type="protein sequence ID" value="KAF6017609.1"/>
    <property type="molecule type" value="Genomic_DNA"/>
</dbReference>
<dbReference type="Proteomes" id="UP000593567">
    <property type="component" value="Unassembled WGS sequence"/>
</dbReference>
<sequence>MDAQSDKNQVQVLTLEYHASCWLSLKCKTNEANSCCANAIFVNCEVAASLLHSLRTRREEEEENPLPKRSDSMKVGSRISSKLKNLYSTDDEDNGLFYQPPNRRSKPPQEISRDDQGCIDSGVEMNGDSSISNGTSECSTIDTIDLSAVSNSNLDMTDSTLKDSNETIIEKPKKKVSGTARKAAPTGIKKKQTASGAADKTSPRSNSMKTRLAVPSGTPMSRSGSEKSARSSRSAANGVFDRLSGSTRSKSGLPSSSARTGSRESVRSLDSVASGSTLNDEKVKVKRSSLNSRPATKTGSANSSEKTTPGDKAIPRRVAKKTDEASGGSTLRRTGSIAGRPTSATVSRTKSQRTITKPSSLNSSEGGLADNRASFLKKMLEAKATVKASV</sequence>
<feature type="compositionally biased region" description="Polar residues" evidence="1">
    <location>
        <begin position="342"/>
        <end position="365"/>
    </location>
</feature>
<comment type="caution">
    <text evidence="2">The sequence shown here is derived from an EMBL/GenBank/DDBJ whole genome shotgun (WGS) entry which is preliminary data.</text>
</comment>
<proteinExistence type="predicted"/>
<feature type="compositionally biased region" description="Polar residues" evidence="1">
    <location>
        <begin position="244"/>
        <end position="260"/>
    </location>
</feature>
<reference evidence="2" key="1">
    <citation type="submission" date="2020-06" db="EMBL/GenBank/DDBJ databases">
        <title>Draft genome of Bugula neritina, a colonial animal packing powerful symbionts and potential medicines.</title>
        <authorList>
            <person name="Rayko M."/>
        </authorList>
    </citation>
    <scope>NUCLEOTIDE SEQUENCE [LARGE SCALE GENOMIC DNA]</scope>
    <source>
        <strain evidence="2">Kwan_BN1</strain>
    </source>
</reference>
<feature type="compositionally biased region" description="Polar residues" evidence="1">
    <location>
        <begin position="127"/>
        <end position="136"/>
    </location>
</feature>
<evidence type="ECO:0000313" key="2">
    <source>
        <dbReference type="EMBL" id="KAF6017609.1"/>
    </source>
</evidence>
<evidence type="ECO:0000313" key="3">
    <source>
        <dbReference type="Proteomes" id="UP000593567"/>
    </source>
</evidence>
<feature type="region of interest" description="Disordered" evidence="1">
    <location>
        <begin position="56"/>
        <end position="75"/>
    </location>
</feature>
<protein>
    <submittedName>
        <fullName evidence="2">Uncharacterized protein</fullName>
    </submittedName>
</protein>
<feature type="compositionally biased region" description="Polar residues" evidence="1">
    <location>
        <begin position="288"/>
        <end position="307"/>
    </location>
</feature>
<keyword evidence="3" id="KW-1185">Reference proteome</keyword>
<name>A0A7J7IUK9_BUGNE</name>
<evidence type="ECO:0000256" key="1">
    <source>
        <dbReference type="SAM" id="MobiDB-lite"/>
    </source>
</evidence>
<gene>
    <name evidence="2" type="ORF">EB796_024090</name>
</gene>
<feature type="region of interest" description="Disordered" evidence="1">
    <location>
        <begin position="165"/>
        <end position="368"/>
    </location>
</feature>
<accession>A0A7J7IUK9</accession>
<dbReference type="AlphaFoldDB" id="A0A7J7IUK9"/>
<organism evidence="2 3">
    <name type="scientific">Bugula neritina</name>
    <name type="common">Brown bryozoan</name>
    <name type="synonym">Sertularia neritina</name>
    <dbReference type="NCBI Taxonomy" id="10212"/>
    <lineage>
        <taxon>Eukaryota</taxon>
        <taxon>Metazoa</taxon>
        <taxon>Spiralia</taxon>
        <taxon>Lophotrochozoa</taxon>
        <taxon>Bryozoa</taxon>
        <taxon>Gymnolaemata</taxon>
        <taxon>Cheilostomatida</taxon>
        <taxon>Flustrina</taxon>
        <taxon>Buguloidea</taxon>
        <taxon>Bugulidae</taxon>
        <taxon>Bugula</taxon>
    </lineage>
</organism>